<feature type="region of interest" description="Disordered" evidence="1">
    <location>
        <begin position="111"/>
        <end position="151"/>
    </location>
</feature>
<keyword evidence="3" id="KW-1185">Reference proteome</keyword>
<dbReference type="Pfam" id="PF10698">
    <property type="entry name" value="DUF2505"/>
    <property type="match status" value="1"/>
</dbReference>
<feature type="compositionally biased region" description="Low complexity" evidence="1">
    <location>
        <begin position="111"/>
        <end position="130"/>
    </location>
</feature>
<dbReference type="EMBL" id="FWFF01000003">
    <property type="protein sequence ID" value="SLM93332.1"/>
    <property type="molecule type" value="Genomic_DNA"/>
</dbReference>
<dbReference type="InterPro" id="IPR019639">
    <property type="entry name" value="DUF2505"/>
</dbReference>
<name>A0A1X6X3F4_9MICO</name>
<accession>A0A1X6X3F4</accession>
<evidence type="ECO:0000256" key="1">
    <source>
        <dbReference type="SAM" id="MobiDB-lite"/>
    </source>
</evidence>
<dbReference type="Proteomes" id="UP000196581">
    <property type="component" value="Unassembled WGS sequence"/>
</dbReference>
<organism evidence="2 3">
    <name type="scientific">Brevibacterium yomogidense</name>
    <dbReference type="NCBI Taxonomy" id="946573"/>
    <lineage>
        <taxon>Bacteria</taxon>
        <taxon>Bacillati</taxon>
        <taxon>Actinomycetota</taxon>
        <taxon>Actinomycetes</taxon>
        <taxon>Micrococcales</taxon>
        <taxon>Brevibacteriaceae</taxon>
        <taxon>Brevibacterium</taxon>
    </lineage>
</organism>
<dbReference type="AlphaFoldDB" id="A0A1X6X3F4"/>
<sequence>MTSMKSFTLTGASALSPARLRTGLLDPTTWRGQDGVIESTADDALTVSFPLGAQSIPDSLSRFVPADAVLRMEVHTAAEAPAGSPQSAHLTVTVPGAPVMVRVELTAHPTAPAADPTAAAADPTDSADVAEPASTRAAEGAGSTLSARTEVESSVPLFGPMVESALEPVVRSQLSEKFDQLADLR</sequence>
<gene>
    <name evidence="2" type="ORF">FM105_03610</name>
</gene>
<evidence type="ECO:0000313" key="2">
    <source>
        <dbReference type="EMBL" id="SLM93332.1"/>
    </source>
</evidence>
<proteinExistence type="predicted"/>
<reference evidence="3" key="1">
    <citation type="submission" date="2017-02" db="EMBL/GenBank/DDBJ databases">
        <authorList>
            <person name="Dridi B."/>
        </authorList>
    </citation>
    <scope>NUCLEOTIDE SEQUENCE [LARGE SCALE GENOMIC DNA]</scope>
    <source>
        <strain evidence="3">B Co 03.10</strain>
    </source>
</reference>
<protein>
    <submittedName>
        <fullName evidence="2">Uncharacterized protein</fullName>
    </submittedName>
</protein>
<evidence type="ECO:0000313" key="3">
    <source>
        <dbReference type="Proteomes" id="UP000196581"/>
    </source>
</evidence>